<gene>
    <name evidence="9" type="ORF">SDC9_201299</name>
</gene>
<evidence type="ECO:0000313" key="9">
    <source>
        <dbReference type="EMBL" id="MPN53635.1"/>
    </source>
</evidence>
<feature type="domain" description="YbhG-like alpha-helical hairpin" evidence="7">
    <location>
        <begin position="2"/>
        <end position="47"/>
    </location>
</feature>
<dbReference type="Pfam" id="PF25954">
    <property type="entry name" value="Beta-barrel_RND_2"/>
    <property type="match status" value="1"/>
</dbReference>
<dbReference type="SUPFAM" id="SSF111369">
    <property type="entry name" value="HlyD-like secretion proteins"/>
    <property type="match status" value="1"/>
</dbReference>
<evidence type="ECO:0000259" key="7">
    <source>
        <dbReference type="Pfam" id="PF25881"/>
    </source>
</evidence>
<proteinExistence type="inferred from homology"/>
<name>A0A645IQI9_9ZZZZ</name>
<dbReference type="GO" id="GO:0042597">
    <property type="term" value="C:periplasmic space"/>
    <property type="evidence" value="ECO:0007669"/>
    <property type="project" value="UniProtKB-SubCell"/>
</dbReference>
<dbReference type="EMBL" id="VSSQ01120953">
    <property type="protein sequence ID" value="MPN53635.1"/>
    <property type="molecule type" value="Genomic_DNA"/>
</dbReference>
<accession>A0A645IQI9</accession>
<organism evidence="9">
    <name type="scientific">bioreactor metagenome</name>
    <dbReference type="NCBI Taxonomy" id="1076179"/>
    <lineage>
        <taxon>unclassified sequences</taxon>
        <taxon>metagenomes</taxon>
        <taxon>ecological metagenomes</taxon>
    </lineage>
</organism>
<comment type="caution">
    <text evidence="9">The sequence shown here is derived from an EMBL/GenBank/DDBJ whole genome shotgun (WGS) entry which is preliminary data.</text>
</comment>
<keyword evidence="5 6" id="KW-0175">Coiled coil</keyword>
<sequence>MALALLNGAQKKLDQTNAGFRQEEIAQAQAELQQAEAQIVILKQELADTELKSPVDGVVRNRLQEPGEMASPLKAALSIAVTDPKWVRVYLPENRYGTIKTGTVAEVTVDSLPGKKFDGWVGYISPTAEFTPKNVESTELRPALVYEIRVYVKDPDNQLLLGQPATVKIPQTL</sequence>
<dbReference type="PANTHER" id="PTHR32347:SF29">
    <property type="entry name" value="UPF0194 MEMBRANE PROTEIN YBHG"/>
    <property type="match status" value="1"/>
</dbReference>
<evidence type="ECO:0000256" key="6">
    <source>
        <dbReference type="SAM" id="Coils"/>
    </source>
</evidence>
<evidence type="ECO:0000256" key="1">
    <source>
        <dbReference type="ARBA" id="ARBA00004418"/>
    </source>
</evidence>
<dbReference type="InterPro" id="IPR058792">
    <property type="entry name" value="Beta-barrel_RND_2"/>
</dbReference>
<evidence type="ECO:0000256" key="5">
    <source>
        <dbReference type="ARBA" id="ARBA00023054"/>
    </source>
</evidence>
<feature type="coiled-coil region" evidence="6">
    <location>
        <begin position="18"/>
        <end position="52"/>
    </location>
</feature>
<comment type="similarity">
    <text evidence="2">Belongs to the UPF0194 family.</text>
</comment>
<comment type="subcellular location">
    <subcellularLocation>
        <location evidence="1">Periplasm</location>
    </subcellularLocation>
</comment>
<evidence type="ECO:0000259" key="8">
    <source>
        <dbReference type="Pfam" id="PF25954"/>
    </source>
</evidence>
<dbReference type="Pfam" id="PF25881">
    <property type="entry name" value="HH_YBHG"/>
    <property type="match status" value="1"/>
</dbReference>
<dbReference type="AlphaFoldDB" id="A0A645IQI9"/>
<protein>
    <submittedName>
        <fullName evidence="9">Uncharacterized protein</fullName>
    </submittedName>
</protein>
<dbReference type="InterPro" id="IPR059052">
    <property type="entry name" value="HH_YbhG-like"/>
</dbReference>
<dbReference type="PANTHER" id="PTHR32347">
    <property type="entry name" value="EFFLUX SYSTEM COMPONENT YKNX-RELATED"/>
    <property type="match status" value="1"/>
</dbReference>
<keyword evidence="3" id="KW-0732">Signal</keyword>
<reference evidence="9" key="1">
    <citation type="submission" date="2019-08" db="EMBL/GenBank/DDBJ databases">
        <authorList>
            <person name="Kucharzyk K."/>
            <person name="Murdoch R.W."/>
            <person name="Higgins S."/>
            <person name="Loffler F."/>
        </authorList>
    </citation>
    <scope>NUCLEOTIDE SEQUENCE</scope>
</reference>
<keyword evidence="4" id="KW-0574">Periplasm</keyword>
<evidence type="ECO:0000256" key="3">
    <source>
        <dbReference type="ARBA" id="ARBA00022729"/>
    </source>
</evidence>
<dbReference type="Gene3D" id="2.40.30.170">
    <property type="match status" value="1"/>
</dbReference>
<evidence type="ECO:0000256" key="2">
    <source>
        <dbReference type="ARBA" id="ARBA00010602"/>
    </source>
</evidence>
<feature type="domain" description="CusB-like beta-barrel" evidence="8">
    <location>
        <begin position="86"/>
        <end position="131"/>
    </location>
</feature>
<evidence type="ECO:0000256" key="4">
    <source>
        <dbReference type="ARBA" id="ARBA00022764"/>
    </source>
</evidence>
<dbReference type="InterPro" id="IPR050465">
    <property type="entry name" value="UPF0194_transport"/>
</dbReference>